<dbReference type="SUPFAM" id="SSF47413">
    <property type="entry name" value="lambda repressor-like DNA-binding domains"/>
    <property type="match status" value="1"/>
</dbReference>
<evidence type="ECO:0000313" key="3">
    <source>
        <dbReference type="Proteomes" id="UP000005778"/>
    </source>
</evidence>
<feature type="domain" description="HTH cro/C1-type" evidence="1">
    <location>
        <begin position="24"/>
        <end position="71"/>
    </location>
</feature>
<dbReference type="CDD" id="cd00093">
    <property type="entry name" value="HTH_XRE"/>
    <property type="match status" value="1"/>
</dbReference>
<dbReference type="Pfam" id="PF01381">
    <property type="entry name" value="HTH_3"/>
    <property type="match status" value="1"/>
</dbReference>
<protein>
    <submittedName>
        <fullName evidence="2">Helix-turn-helix protein</fullName>
    </submittedName>
</protein>
<reference evidence="2 3" key="2">
    <citation type="submission" date="2012-02" db="EMBL/GenBank/DDBJ databases">
        <title>Improved High-Quality Draft sequence of Desulfobacter postgatei 2ac9.</title>
        <authorList>
            <consortium name="US DOE Joint Genome Institute"/>
            <person name="Lucas S."/>
            <person name="Han J."/>
            <person name="Lapidus A."/>
            <person name="Cheng J.-F."/>
            <person name="Goodwin L."/>
            <person name="Pitluck S."/>
            <person name="Peters L."/>
            <person name="Ovchinnikova G."/>
            <person name="Held B."/>
            <person name="Detter J.C."/>
            <person name="Han C."/>
            <person name="Tapia R."/>
            <person name="Land M."/>
            <person name="Hauser L."/>
            <person name="Kyrpides N."/>
            <person name="Ivanova N."/>
            <person name="Pagani I."/>
            <person name="Orellana R."/>
            <person name="Lovley D."/>
            <person name="Woyke T."/>
        </authorList>
    </citation>
    <scope>NUCLEOTIDE SEQUENCE [LARGE SCALE GENOMIC DNA]</scope>
    <source>
        <strain evidence="2 3">2ac9</strain>
    </source>
</reference>
<accession>I5AY26</accession>
<dbReference type="AlphaFoldDB" id="I5AY26"/>
<gene>
    <name evidence="2" type="ORF">DespoDRAFT_00093</name>
</gene>
<name>I5AY26_9BACT</name>
<dbReference type="STRING" id="879212.DespoDRAFT_00093"/>
<dbReference type="InterPro" id="IPR010982">
    <property type="entry name" value="Lambda_DNA-bd_dom_sf"/>
</dbReference>
<dbReference type="EMBL" id="CM001488">
    <property type="protein sequence ID" value="EIM62139.1"/>
    <property type="molecule type" value="Genomic_DNA"/>
</dbReference>
<evidence type="ECO:0000259" key="1">
    <source>
        <dbReference type="PROSITE" id="PS50943"/>
    </source>
</evidence>
<dbReference type="Gene3D" id="1.10.260.40">
    <property type="entry name" value="lambda repressor-like DNA-binding domains"/>
    <property type="match status" value="1"/>
</dbReference>
<reference evidence="2 3" key="1">
    <citation type="submission" date="2011-09" db="EMBL/GenBank/DDBJ databases">
        <authorList>
            <consortium name="US DOE Joint Genome Institute (JGI-PGF)"/>
            <person name="Lucas S."/>
            <person name="Han J."/>
            <person name="Lapidus A."/>
            <person name="Cheng J.-F."/>
            <person name="Goodwin L."/>
            <person name="Pitluck S."/>
            <person name="Peters L."/>
            <person name="Land M.L."/>
            <person name="Hauser L."/>
            <person name="Orellana R."/>
            <person name="Lovley D."/>
            <person name="Woyke T.J."/>
        </authorList>
    </citation>
    <scope>NUCLEOTIDE SEQUENCE [LARGE SCALE GENOMIC DNA]</scope>
    <source>
        <strain evidence="2 3">2ac9</strain>
    </source>
</reference>
<dbReference type="Proteomes" id="UP000005778">
    <property type="component" value="Chromosome"/>
</dbReference>
<organism evidence="2 3">
    <name type="scientific">Desulfobacter postgatei 2ac9</name>
    <dbReference type="NCBI Taxonomy" id="879212"/>
    <lineage>
        <taxon>Bacteria</taxon>
        <taxon>Pseudomonadati</taxon>
        <taxon>Thermodesulfobacteriota</taxon>
        <taxon>Desulfobacteria</taxon>
        <taxon>Desulfobacterales</taxon>
        <taxon>Desulfobacteraceae</taxon>
        <taxon>Desulfobacter</taxon>
    </lineage>
</organism>
<keyword evidence="3" id="KW-1185">Reference proteome</keyword>
<proteinExistence type="predicted"/>
<dbReference type="InterPro" id="IPR001387">
    <property type="entry name" value="Cro/C1-type_HTH"/>
</dbReference>
<dbReference type="GO" id="GO:0003677">
    <property type="term" value="F:DNA binding"/>
    <property type="evidence" value="ECO:0007669"/>
    <property type="project" value="InterPro"/>
</dbReference>
<evidence type="ECO:0000313" key="2">
    <source>
        <dbReference type="EMBL" id="EIM62139.1"/>
    </source>
</evidence>
<sequence length="173" mass="19795">MFICMENEPKIFAAWLKKFIKDDKKITAKALAKKINCDPTTISSYIRGRTQPGYEVRKAILDITSVPHEKMMADGRAALVKPNDPAIEKRLSELEKRLNQGKETLRTDIATERHRKVIDKFKDKDLALKLNEILLEIEQMDNSALKEAETVLSLLKIKIEQESTKKRTANGED</sequence>
<dbReference type="PROSITE" id="PS50943">
    <property type="entry name" value="HTH_CROC1"/>
    <property type="match status" value="1"/>
</dbReference>
<dbReference type="HOGENOM" id="CLU_1545165_0_0_7"/>